<feature type="compositionally biased region" description="Basic and acidic residues" evidence="2">
    <location>
        <begin position="220"/>
        <end position="242"/>
    </location>
</feature>
<reference evidence="3 4" key="1">
    <citation type="submission" date="2018-04" db="EMBL/GenBank/DDBJ databases">
        <authorList>
            <person name="Vogel A."/>
        </authorList>
    </citation>
    <scope>NUCLEOTIDE SEQUENCE [LARGE SCALE GENOMIC DNA]</scope>
</reference>
<keyword evidence="1" id="KW-0175">Coiled coil</keyword>
<proteinExistence type="predicted"/>
<evidence type="ECO:0000256" key="2">
    <source>
        <dbReference type="SAM" id="MobiDB-lite"/>
    </source>
</evidence>
<accession>A0A484MDX3</accession>
<feature type="compositionally biased region" description="Low complexity" evidence="2">
    <location>
        <begin position="1"/>
        <end position="32"/>
    </location>
</feature>
<organism evidence="3 4">
    <name type="scientific">Cuscuta campestris</name>
    <dbReference type="NCBI Taxonomy" id="132261"/>
    <lineage>
        <taxon>Eukaryota</taxon>
        <taxon>Viridiplantae</taxon>
        <taxon>Streptophyta</taxon>
        <taxon>Embryophyta</taxon>
        <taxon>Tracheophyta</taxon>
        <taxon>Spermatophyta</taxon>
        <taxon>Magnoliopsida</taxon>
        <taxon>eudicotyledons</taxon>
        <taxon>Gunneridae</taxon>
        <taxon>Pentapetalae</taxon>
        <taxon>asterids</taxon>
        <taxon>lamiids</taxon>
        <taxon>Solanales</taxon>
        <taxon>Convolvulaceae</taxon>
        <taxon>Cuscuteae</taxon>
        <taxon>Cuscuta</taxon>
        <taxon>Cuscuta subgen. Grammica</taxon>
        <taxon>Cuscuta sect. Cleistogrammica</taxon>
    </lineage>
</organism>
<evidence type="ECO:0000313" key="4">
    <source>
        <dbReference type="Proteomes" id="UP000595140"/>
    </source>
</evidence>
<evidence type="ECO:0000256" key="1">
    <source>
        <dbReference type="SAM" id="Coils"/>
    </source>
</evidence>
<keyword evidence="4" id="KW-1185">Reference proteome</keyword>
<dbReference type="AlphaFoldDB" id="A0A484MDX3"/>
<gene>
    <name evidence="3" type="ORF">CCAM_LOCUS27952</name>
</gene>
<evidence type="ECO:0000313" key="3">
    <source>
        <dbReference type="EMBL" id="VFQ86176.1"/>
    </source>
</evidence>
<dbReference type="Proteomes" id="UP000595140">
    <property type="component" value="Unassembled WGS sequence"/>
</dbReference>
<dbReference type="EMBL" id="OOIL02003133">
    <property type="protein sequence ID" value="VFQ86176.1"/>
    <property type="molecule type" value="Genomic_DNA"/>
</dbReference>
<feature type="region of interest" description="Disordered" evidence="2">
    <location>
        <begin position="158"/>
        <end position="181"/>
    </location>
</feature>
<sequence length="425" mass="46760">MSSFSDRISSSEDCSSEGSNSSSSTGSSSPNSMPGQTPNPSVPDPQPVNQMPVLPGGTGCEGFVFFKARTGRKFISDVPQSNRGWKEKFVFIEFPPFVTPLAGLRWNDHLLNQESAAPASTPDLEANLEILMRGDPFTGRIFHYGSWVWRVESGGEGTSQAHEAAGRGVPSPGNTAEAEGKNRPDMEFEEFAMPEDQPEGETSGSQTGVAKTFTVQQETVEVHDLDEPEEDRSKGKDKEKAGRRMKKAGEIGPHTVDRLGMSSPSEVDRLKKEKEEMSLILKSQADELIRLSGMAGTMKVKISQLKEENSRLMDEVSEAMREIAEKEETFPGRAVAWVEENKDAVARVMLATPEATMESFRLLYREPEGKKMITTIGSFGFKCGQKKDRAASHRVLKKRDLDFTAASYGLAPIPEEEPTPPFPLY</sequence>
<protein>
    <submittedName>
        <fullName evidence="3">Uncharacterized protein</fullName>
    </submittedName>
</protein>
<feature type="region of interest" description="Disordered" evidence="2">
    <location>
        <begin position="217"/>
        <end position="246"/>
    </location>
</feature>
<name>A0A484MDX3_9ASTE</name>
<feature type="region of interest" description="Disordered" evidence="2">
    <location>
        <begin position="1"/>
        <end position="54"/>
    </location>
</feature>
<feature type="coiled-coil region" evidence="1">
    <location>
        <begin position="267"/>
        <end position="329"/>
    </location>
</feature>